<protein>
    <submittedName>
        <fullName evidence="1">Uncharacterized protein</fullName>
    </submittedName>
</protein>
<dbReference type="VEuPathDB" id="FungiDB:FMAN_08121"/>
<evidence type="ECO:0000313" key="1">
    <source>
        <dbReference type="EMBL" id="CVL01999.1"/>
    </source>
</evidence>
<keyword evidence="2" id="KW-1185">Reference proteome</keyword>
<sequence>MEDNNSYRAVNAEYSLTRQDFSHEISTGNSQWRSSQVDRVLSSFEEAKKVMSELAIHEIHKYLKSGRWIHDALTVSRHPAYKAIKGYSGGNSRGFSLFYYPYFFVLQATFEPSETLGNLCEDIGRHWGLRVNAYEPFYPRPQDPEREINLIFGKDPLPRRQVERSSQSTYSPAVFTLNRHGNFDVEDPKDSIQEANDTIRTSQSVPASASDTLRNYDEELASFRSEVEQRFAEFQTQIQQDAAGP</sequence>
<comment type="caution">
    <text evidence="1">The sequence shown here is derived from an EMBL/GenBank/DDBJ whole genome shotgun (WGS) entry which is preliminary data.</text>
</comment>
<dbReference type="RefSeq" id="XP_041687326.1">
    <property type="nucleotide sequence ID" value="XM_041821558.1"/>
</dbReference>
<dbReference type="Proteomes" id="UP000184255">
    <property type="component" value="Unassembled WGS sequence"/>
</dbReference>
<evidence type="ECO:0000313" key="2">
    <source>
        <dbReference type="Proteomes" id="UP000184255"/>
    </source>
</evidence>
<gene>
    <name evidence="1" type="ORF">FMAN_08121</name>
</gene>
<name>A0A1L7TVG9_FUSMA</name>
<dbReference type="GeneID" id="65087381"/>
<proteinExistence type="predicted"/>
<organism evidence="1 2">
    <name type="scientific">Fusarium mangiferae</name>
    <name type="common">Mango malformation disease fungus</name>
    <dbReference type="NCBI Taxonomy" id="192010"/>
    <lineage>
        <taxon>Eukaryota</taxon>
        <taxon>Fungi</taxon>
        <taxon>Dikarya</taxon>
        <taxon>Ascomycota</taxon>
        <taxon>Pezizomycotina</taxon>
        <taxon>Sordariomycetes</taxon>
        <taxon>Hypocreomycetidae</taxon>
        <taxon>Hypocreales</taxon>
        <taxon>Nectriaceae</taxon>
        <taxon>Fusarium</taxon>
        <taxon>Fusarium fujikuroi species complex</taxon>
    </lineage>
</organism>
<reference evidence="2" key="1">
    <citation type="journal article" date="2016" name="Genome Biol. Evol.">
        <title>Comparative 'omics' of the Fusarium fujikuroi species complex highlights differences in genetic potential and metabolite synthesis.</title>
        <authorList>
            <person name="Niehaus E.-M."/>
            <person name="Muensterkoetter M."/>
            <person name="Proctor R.H."/>
            <person name="Brown D.W."/>
            <person name="Sharon A."/>
            <person name="Idan Y."/>
            <person name="Oren-Young L."/>
            <person name="Sieber C.M."/>
            <person name="Novak O."/>
            <person name="Pencik A."/>
            <person name="Tarkowska D."/>
            <person name="Hromadova K."/>
            <person name="Freeman S."/>
            <person name="Maymon M."/>
            <person name="Elazar M."/>
            <person name="Youssef S.A."/>
            <person name="El-Shabrawy E.S.M."/>
            <person name="Shalaby A.B.A."/>
            <person name="Houterman P."/>
            <person name="Brock N.L."/>
            <person name="Burkhardt I."/>
            <person name="Tsavkelova E.A."/>
            <person name="Dickschat J.S."/>
            <person name="Galuszka P."/>
            <person name="Gueldener U."/>
            <person name="Tudzynski B."/>
        </authorList>
    </citation>
    <scope>NUCLEOTIDE SEQUENCE [LARGE SCALE GENOMIC DNA]</scope>
    <source>
        <strain evidence="2">MRC7560</strain>
    </source>
</reference>
<dbReference type="EMBL" id="FCQH01000012">
    <property type="protein sequence ID" value="CVL01999.1"/>
    <property type="molecule type" value="Genomic_DNA"/>
</dbReference>
<accession>A0A1L7TVG9</accession>
<dbReference type="AlphaFoldDB" id="A0A1L7TVG9"/>